<reference evidence="4" key="2">
    <citation type="submission" date="2017-12" db="EMBL/GenBank/DDBJ databases">
        <title>Genome sequence of the Bar-tailed Godwit (Limosa lapponica baueri).</title>
        <authorList>
            <person name="Lima N.C.B."/>
            <person name="Parody-Merino A.M."/>
            <person name="Battley P.F."/>
            <person name="Fidler A.E."/>
            <person name="Prosdocimi F."/>
        </authorList>
    </citation>
    <scope>NUCLEOTIDE SEQUENCE [LARGE SCALE GENOMIC DNA]</scope>
</reference>
<proteinExistence type="predicted"/>
<dbReference type="InterPro" id="IPR000477">
    <property type="entry name" value="RT_dom"/>
</dbReference>
<keyword evidence="3" id="KW-0695">RNA-directed DNA polymerase</keyword>
<dbReference type="PROSITE" id="PS50878">
    <property type="entry name" value="RT_POL"/>
    <property type="match status" value="1"/>
</dbReference>
<sequence length="285" mass="31703">MPSLPRSCPGGIHNLEGNGPVPEPQGRDWGNEDPPIVGKDQDHDHLRTLKVYKSMGPDDMHPRVLRELADVVVKPVSTIFEKSRQPGEAPSDWKKGNITPIFKKGKKEDPGNYRPVSSTSMSMAFYNGVTASVDKGSATDIIYLEFCKAFDTVPHNILVATLERDGFDRQTVRWIRNWLDGREQGVTVNSSMSTWKPVMSGVPQGSILGPILFNNFINDIDSGIECTLSKFPDDTKLSGAVDLLEGRDAIQRALDKLEEWAHANFMKSNKVKYKVLHLGHGNSQY</sequence>
<feature type="domain" description="Reverse transcriptase" evidence="2">
    <location>
        <begin position="1"/>
        <end position="285"/>
    </location>
</feature>
<dbReference type="OrthoDB" id="10063195at2759"/>
<evidence type="ECO:0000259" key="2">
    <source>
        <dbReference type="PROSITE" id="PS50878"/>
    </source>
</evidence>
<evidence type="ECO:0000313" key="3">
    <source>
        <dbReference type="EMBL" id="PKU30021.1"/>
    </source>
</evidence>
<evidence type="ECO:0000313" key="4">
    <source>
        <dbReference type="Proteomes" id="UP000233556"/>
    </source>
</evidence>
<keyword evidence="3" id="KW-0548">Nucleotidyltransferase</keyword>
<dbReference type="PANTHER" id="PTHR33332">
    <property type="entry name" value="REVERSE TRANSCRIPTASE DOMAIN-CONTAINING PROTEIN"/>
    <property type="match status" value="1"/>
</dbReference>
<feature type="compositionally biased region" description="Basic and acidic residues" evidence="1">
    <location>
        <begin position="82"/>
        <end position="95"/>
    </location>
</feature>
<evidence type="ECO:0000256" key="1">
    <source>
        <dbReference type="SAM" id="MobiDB-lite"/>
    </source>
</evidence>
<feature type="region of interest" description="Disordered" evidence="1">
    <location>
        <begin position="82"/>
        <end position="113"/>
    </location>
</feature>
<keyword evidence="4" id="KW-1185">Reference proteome</keyword>
<protein>
    <submittedName>
        <fullName evidence="3">Rna-directed dna polymerase from mobile element jockey-like</fullName>
    </submittedName>
</protein>
<keyword evidence="3" id="KW-0808">Transferase</keyword>
<reference evidence="4" key="1">
    <citation type="submission" date="2017-11" db="EMBL/GenBank/DDBJ databases">
        <authorList>
            <person name="Lima N.C."/>
            <person name="Parody-Merino A.M."/>
            <person name="Battley P.F."/>
            <person name="Fidler A.E."/>
            <person name="Prosdocimi F."/>
        </authorList>
    </citation>
    <scope>NUCLEOTIDE SEQUENCE [LARGE SCALE GENOMIC DNA]</scope>
</reference>
<dbReference type="Proteomes" id="UP000233556">
    <property type="component" value="Unassembled WGS sequence"/>
</dbReference>
<name>A0A2I0T896_LIMLA</name>
<gene>
    <name evidence="3" type="ORF">llap_19675</name>
</gene>
<dbReference type="EMBL" id="KZ515629">
    <property type="protein sequence ID" value="PKU30021.1"/>
    <property type="molecule type" value="Genomic_DNA"/>
</dbReference>
<accession>A0A2I0T896</accession>
<feature type="region of interest" description="Disordered" evidence="1">
    <location>
        <begin position="1"/>
        <end position="44"/>
    </location>
</feature>
<organism evidence="3 4">
    <name type="scientific">Limosa lapponica baueri</name>
    <dbReference type="NCBI Taxonomy" id="1758121"/>
    <lineage>
        <taxon>Eukaryota</taxon>
        <taxon>Metazoa</taxon>
        <taxon>Chordata</taxon>
        <taxon>Craniata</taxon>
        <taxon>Vertebrata</taxon>
        <taxon>Euteleostomi</taxon>
        <taxon>Archelosauria</taxon>
        <taxon>Archosauria</taxon>
        <taxon>Dinosauria</taxon>
        <taxon>Saurischia</taxon>
        <taxon>Theropoda</taxon>
        <taxon>Coelurosauria</taxon>
        <taxon>Aves</taxon>
        <taxon>Neognathae</taxon>
        <taxon>Neoaves</taxon>
        <taxon>Charadriiformes</taxon>
        <taxon>Scolopacidae</taxon>
        <taxon>Limosa</taxon>
    </lineage>
</organism>
<dbReference type="Pfam" id="PF00078">
    <property type="entry name" value="RVT_1"/>
    <property type="match status" value="1"/>
</dbReference>
<dbReference type="AlphaFoldDB" id="A0A2I0T896"/>
<dbReference type="GO" id="GO:0003964">
    <property type="term" value="F:RNA-directed DNA polymerase activity"/>
    <property type="evidence" value="ECO:0007669"/>
    <property type="project" value="UniProtKB-KW"/>
</dbReference>